<dbReference type="InterPro" id="IPR036318">
    <property type="entry name" value="FAD-bd_PCMH-like_sf"/>
</dbReference>
<evidence type="ECO:0000256" key="1">
    <source>
        <dbReference type="ARBA" id="ARBA00001974"/>
    </source>
</evidence>
<dbReference type="PROSITE" id="PS51379">
    <property type="entry name" value="4FE4S_FER_2"/>
    <property type="match status" value="1"/>
</dbReference>
<gene>
    <name evidence="10" type="ORF">ACFOES_10640</name>
</gene>
<evidence type="ECO:0000256" key="3">
    <source>
        <dbReference type="ARBA" id="ARBA00022723"/>
    </source>
</evidence>
<proteinExistence type="predicted"/>
<evidence type="ECO:0000259" key="8">
    <source>
        <dbReference type="PROSITE" id="PS51379"/>
    </source>
</evidence>
<dbReference type="InterPro" id="IPR006094">
    <property type="entry name" value="Oxid_FAD_bind_N"/>
</dbReference>
<evidence type="ECO:0000313" key="11">
    <source>
        <dbReference type="Proteomes" id="UP001595443"/>
    </source>
</evidence>
<evidence type="ECO:0000256" key="7">
    <source>
        <dbReference type="ARBA" id="ARBA00023014"/>
    </source>
</evidence>
<dbReference type="InterPro" id="IPR017896">
    <property type="entry name" value="4Fe4S_Fe-S-bd"/>
</dbReference>
<comment type="caution">
    <text evidence="10">The sequence shown here is derived from an EMBL/GenBank/DDBJ whole genome shotgun (WGS) entry which is preliminary data.</text>
</comment>
<keyword evidence="7" id="KW-0411">Iron-sulfur</keyword>
<dbReference type="InterPro" id="IPR016166">
    <property type="entry name" value="FAD-bd_PCMH"/>
</dbReference>
<reference evidence="11" key="1">
    <citation type="journal article" date="2019" name="Int. J. Syst. Evol. Microbiol.">
        <title>The Global Catalogue of Microorganisms (GCM) 10K type strain sequencing project: providing services to taxonomists for standard genome sequencing and annotation.</title>
        <authorList>
            <consortium name="The Broad Institute Genomics Platform"/>
            <consortium name="The Broad Institute Genome Sequencing Center for Infectious Disease"/>
            <person name="Wu L."/>
            <person name="Ma J."/>
        </authorList>
    </citation>
    <scope>NUCLEOTIDE SEQUENCE [LARGE SCALE GENOMIC DNA]</scope>
    <source>
        <strain evidence="11">KCTC 62192</strain>
    </source>
</reference>
<dbReference type="PANTHER" id="PTHR11748">
    <property type="entry name" value="D-LACTATE DEHYDROGENASE"/>
    <property type="match status" value="1"/>
</dbReference>
<organism evidence="10 11">
    <name type="scientific">Acidimangrovimonas pyrenivorans</name>
    <dbReference type="NCBI Taxonomy" id="2030798"/>
    <lineage>
        <taxon>Bacteria</taxon>
        <taxon>Pseudomonadati</taxon>
        <taxon>Pseudomonadota</taxon>
        <taxon>Alphaproteobacteria</taxon>
        <taxon>Rhodobacterales</taxon>
        <taxon>Paracoccaceae</taxon>
        <taxon>Acidimangrovimonas</taxon>
    </lineage>
</organism>
<name>A0ABV7AHW1_9RHOB</name>
<keyword evidence="3" id="KW-0479">Metal-binding</keyword>
<dbReference type="Pfam" id="PF01565">
    <property type="entry name" value="FAD_binding_4"/>
    <property type="match status" value="1"/>
</dbReference>
<keyword evidence="6" id="KW-0408">Iron</keyword>
<dbReference type="PROSITE" id="PS00198">
    <property type="entry name" value="4FE4S_FER_1"/>
    <property type="match status" value="1"/>
</dbReference>
<dbReference type="Gene3D" id="1.10.1060.10">
    <property type="entry name" value="Alpha-helical ferredoxin"/>
    <property type="match status" value="1"/>
</dbReference>
<dbReference type="PANTHER" id="PTHR11748:SF119">
    <property type="entry name" value="D-2-HYDROXYGLUTARATE DEHYDROGENASE"/>
    <property type="match status" value="1"/>
</dbReference>
<dbReference type="SUPFAM" id="SSF55103">
    <property type="entry name" value="FAD-linked oxidases, C-terminal domain"/>
    <property type="match status" value="1"/>
</dbReference>
<keyword evidence="11" id="KW-1185">Reference proteome</keyword>
<evidence type="ECO:0000256" key="2">
    <source>
        <dbReference type="ARBA" id="ARBA00022630"/>
    </source>
</evidence>
<accession>A0ABV7AHW1</accession>
<protein>
    <submittedName>
        <fullName evidence="10">FAD-binding and (Fe-S)-binding domain-containing protein</fullName>
    </submittedName>
</protein>
<dbReference type="SUPFAM" id="SSF56176">
    <property type="entry name" value="FAD-binding/transporter-associated domain-like"/>
    <property type="match status" value="1"/>
</dbReference>
<dbReference type="Gene3D" id="3.30.465.10">
    <property type="match status" value="1"/>
</dbReference>
<dbReference type="Pfam" id="PF13183">
    <property type="entry name" value="Fer4_8"/>
    <property type="match status" value="1"/>
</dbReference>
<keyword evidence="4" id="KW-0274">FAD</keyword>
<evidence type="ECO:0000256" key="5">
    <source>
        <dbReference type="ARBA" id="ARBA00023002"/>
    </source>
</evidence>
<feature type="domain" description="FAD-binding PCMH-type" evidence="9">
    <location>
        <begin position="45"/>
        <end position="273"/>
    </location>
</feature>
<dbReference type="InterPro" id="IPR016171">
    <property type="entry name" value="Vanillyl_alc_oxidase_C-sub2"/>
</dbReference>
<dbReference type="InterPro" id="IPR016169">
    <property type="entry name" value="FAD-bd_PCMH_sub2"/>
</dbReference>
<keyword evidence="2" id="KW-0285">Flavoprotein</keyword>
<dbReference type="Gene3D" id="3.30.70.2740">
    <property type="match status" value="1"/>
</dbReference>
<dbReference type="InterPro" id="IPR016167">
    <property type="entry name" value="FAD-bd_PCMH_sub1"/>
</dbReference>
<sequence>MPARPGAAADPGSAFRDALAAEGYRGEIAADAATRIVHATDNSVYELQPEMVLFPREPDDLDRIMRAAQASGTALAARGGGTGTNGQSLTESVVVDCSRHLTRIEALDPVGATAVVQPGVILDQLNRAAAPHGLMFGPTVSTASRATLGGMTATDASGKGSRLHGRTSDHVLALEVVLADGSDWRAEPLDAAALEAVCARDDLPGHIHRELRAVLREEADEIARVFPVMNRGLTGYNLRDVTAGGRFTLAKLLAGSEGTLALTKRLTLRLVPKPARRALVVLAYDDALAALGDAERLVAGDPAAVEFIDDRILSLAREDPVWDALSGVLPEDGRPVLGLNFVELQAGDDAGLAAALARFEARAGAAPSAVIGSRAVSDPGVIARLWALRAKCVGLLGRMDVQRQGTPFVEDAAVPPPRLRDFVAGFRAILDEAGLAYGMFGHADVGCLHVRPALDMRLPGDAAMIRRISDRVARLVQEHGGILWGEHGKGFRGEYGPQVFGPRLYAALCRVKRAFDPGNLLNPGKIAAPAPDAPLQRIDAVPFRGARDAAVTPELLAGYELAQRCNGNGQCFDRSDTSAMCPSYKATGDRRQSPKGRAALLRHWLRRRAAGEDPGAIEAALHDSLSTCLSCKACASACPVKVDIPAMRSRFYESYYAARRRPPHHHLLAAMEGAGPVLRAAPGPANLVLRALAPPIARLGLVDLPALRPPGPPAAPRGDGPRVLLLPDSFLGSFDGAVVEAAERLLGTLGCRVSRGPVLGNGKARAVLGLRKGYAAAAQARYDVLRRLAPDYAAIIEIEPAVAEMARSDDAALGLGCDRLVPLDRYLADRIAAGHGPRPRATASAPAWQLLSHCTEISADPQSAGRWQAIFAAFGERLEPVATGCCGMAGAFGHERANQEISRRLYDLSWRGPVEAAGPRALATGFSCRCQAERLSGRRPRHPAEVLAAASVE</sequence>
<dbReference type="Pfam" id="PF02913">
    <property type="entry name" value="FAD-oxidase_C"/>
    <property type="match status" value="1"/>
</dbReference>
<evidence type="ECO:0000256" key="6">
    <source>
        <dbReference type="ARBA" id="ARBA00023004"/>
    </source>
</evidence>
<dbReference type="InterPro" id="IPR009051">
    <property type="entry name" value="Helical_ferredxn"/>
</dbReference>
<dbReference type="Gene3D" id="3.30.43.10">
    <property type="entry name" value="Uridine Diphospho-n-acetylenolpyruvylglucosamine Reductase, domain 2"/>
    <property type="match status" value="1"/>
</dbReference>
<evidence type="ECO:0000256" key="4">
    <source>
        <dbReference type="ARBA" id="ARBA00022827"/>
    </source>
</evidence>
<dbReference type="InterPro" id="IPR004113">
    <property type="entry name" value="FAD-bd_oxidored_4_C"/>
</dbReference>
<feature type="domain" description="4Fe-4S ferredoxin-type" evidence="8">
    <location>
        <begin position="618"/>
        <end position="650"/>
    </location>
</feature>
<dbReference type="EMBL" id="JBHRSK010000007">
    <property type="protein sequence ID" value="MFC2968553.1"/>
    <property type="molecule type" value="Genomic_DNA"/>
</dbReference>
<dbReference type="Proteomes" id="UP001595443">
    <property type="component" value="Unassembled WGS sequence"/>
</dbReference>
<dbReference type="InterPro" id="IPR017900">
    <property type="entry name" value="4Fe4S_Fe_S_CS"/>
</dbReference>
<keyword evidence="5" id="KW-0560">Oxidoreductase</keyword>
<comment type="cofactor">
    <cofactor evidence="1">
        <name>FAD</name>
        <dbReference type="ChEBI" id="CHEBI:57692"/>
    </cofactor>
</comment>
<dbReference type="InterPro" id="IPR016164">
    <property type="entry name" value="FAD-linked_Oxase-like_C"/>
</dbReference>
<evidence type="ECO:0000259" key="9">
    <source>
        <dbReference type="PROSITE" id="PS51387"/>
    </source>
</evidence>
<dbReference type="Gene3D" id="1.10.45.10">
    <property type="entry name" value="Vanillyl-alcohol Oxidase, Chain A, domain 4"/>
    <property type="match status" value="1"/>
</dbReference>
<dbReference type="PROSITE" id="PS51387">
    <property type="entry name" value="FAD_PCMH"/>
    <property type="match status" value="1"/>
</dbReference>
<dbReference type="SUPFAM" id="SSF46548">
    <property type="entry name" value="alpha-helical ferredoxin"/>
    <property type="match status" value="1"/>
</dbReference>
<dbReference type="RefSeq" id="WP_377833253.1">
    <property type="nucleotide sequence ID" value="NZ_JBHRSK010000007.1"/>
</dbReference>
<evidence type="ECO:0000313" key="10">
    <source>
        <dbReference type="EMBL" id="MFC2968553.1"/>
    </source>
</evidence>